<evidence type="ECO:0000259" key="1">
    <source>
        <dbReference type="Pfam" id="PF09413"/>
    </source>
</evidence>
<name>A0ABT5UE99_9GAMM</name>
<feature type="domain" description="DUF2007" evidence="1">
    <location>
        <begin position="12"/>
        <end position="73"/>
    </location>
</feature>
<proteinExistence type="predicted"/>
<keyword evidence="3" id="KW-1185">Reference proteome</keyword>
<organism evidence="2 3">
    <name type="scientific">Spartinivicinus poritis</name>
    <dbReference type="NCBI Taxonomy" id="2994640"/>
    <lineage>
        <taxon>Bacteria</taxon>
        <taxon>Pseudomonadati</taxon>
        <taxon>Pseudomonadota</taxon>
        <taxon>Gammaproteobacteria</taxon>
        <taxon>Oceanospirillales</taxon>
        <taxon>Zooshikellaceae</taxon>
        <taxon>Spartinivicinus</taxon>
    </lineage>
</organism>
<protein>
    <submittedName>
        <fullName evidence="2">DUF2007 domain-containing protein</fullName>
    </submittedName>
</protein>
<dbReference type="EMBL" id="JAPMOU010000040">
    <property type="protein sequence ID" value="MDE1464690.1"/>
    <property type="molecule type" value="Genomic_DNA"/>
</dbReference>
<reference evidence="2 3" key="1">
    <citation type="submission" date="2022-11" db="EMBL/GenBank/DDBJ databases">
        <title>Spartinivicinus poritis sp. nov., isolated from scleractinian coral Porites lutea.</title>
        <authorList>
            <person name="Zhang G."/>
            <person name="Cai L."/>
            <person name="Wei Q."/>
        </authorList>
    </citation>
    <scope>NUCLEOTIDE SEQUENCE [LARGE SCALE GENOMIC DNA]</scope>
    <source>
        <strain evidence="2 3">A2-2</strain>
    </source>
</reference>
<accession>A0ABT5UE99</accession>
<comment type="caution">
    <text evidence="2">The sequence shown here is derived from an EMBL/GenBank/DDBJ whole genome shotgun (WGS) entry which is preliminary data.</text>
</comment>
<dbReference type="InterPro" id="IPR011322">
    <property type="entry name" value="N-reg_PII-like_a/b"/>
</dbReference>
<dbReference type="Gene3D" id="3.30.70.790">
    <property type="entry name" value="UreE, C-terminal domain"/>
    <property type="match status" value="1"/>
</dbReference>
<evidence type="ECO:0000313" key="2">
    <source>
        <dbReference type="EMBL" id="MDE1464690.1"/>
    </source>
</evidence>
<dbReference type="RefSeq" id="WP_274691016.1">
    <property type="nucleotide sequence ID" value="NZ_JAPMOU010000040.1"/>
</dbReference>
<sequence>MKKNKQLVTVGSYTDAIQAHLVRGKLEAEGIFATVAHEHHIWANWFLSIALGGVKVQVPADQAEQAKQILADLASGQYAIEDEFKIHCPKCNSVQVEEQRTRWKIAFLGLSIFHIPLPYRRGKLKCRDCGNNWILNDSTGQQKSEEEND</sequence>
<dbReference type="SUPFAM" id="SSF54913">
    <property type="entry name" value="GlnB-like"/>
    <property type="match status" value="1"/>
</dbReference>
<dbReference type="Proteomes" id="UP001528823">
    <property type="component" value="Unassembled WGS sequence"/>
</dbReference>
<gene>
    <name evidence="2" type="ORF">ORQ98_22250</name>
</gene>
<dbReference type="InterPro" id="IPR018551">
    <property type="entry name" value="DUF2007"/>
</dbReference>
<dbReference type="Pfam" id="PF09413">
    <property type="entry name" value="DUF2007"/>
    <property type="match status" value="1"/>
</dbReference>
<evidence type="ECO:0000313" key="3">
    <source>
        <dbReference type="Proteomes" id="UP001528823"/>
    </source>
</evidence>